<dbReference type="PANTHER" id="PTHR45632">
    <property type="entry name" value="LD33804P"/>
    <property type="match status" value="1"/>
</dbReference>
<accession>A0A1B0BF86</accession>
<dbReference type="Proteomes" id="UP000092460">
    <property type="component" value="Unassembled WGS sequence"/>
</dbReference>
<dbReference type="PANTHER" id="PTHR45632:SF3">
    <property type="entry name" value="KELCH-LIKE PROTEIN 32"/>
    <property type="match status" value="1"/>
</dbReference>
<dbReference type="VEuPathDB" id="VectorBase:GPPI028116"/>
<dbReference type="InterPro" id="IPR015915">
    <property type="entry name" value="Kelch-typ_b-propeller"/>
</dbReference>
<dbReference type="InterPro" id="IPR006652">
    <property type="entry name" value="Kelch_1"/>
</dbReference>
<protein>
    <submittedName>
        <fullName evidence="3">Uncharacterized protein</fullName>
    </submittedName>
</protein>
<proteinExistence type="predicted"/>
<sequence>MRLERSHAEAYSLCNLLYVVGGKVPSVQPLHSAECYNPLINTWTNIPPTHVKRYNFGISIPGYMIYACGGNDGEISHHRVECYDILTSKWITCPNMNSNLEGARATMSDNCLYCVGTTINQTIMERFDPREGQLCLLPPLLSYRKSTDVVSHENSLFFFGGLNSNNLAQCNGDRFDVRRSKWEHLSSMLSAKHGHSLVEMDGDIYGVGGGKTFTVEVVILVLFQNKNTRHASKYFNEIGPKDLASNILNSWIREFPYLTLAS</sequence>
<dbReference type="STRING" id="67801.A0A1B0BF86"/>
<dbReference type="Pfam" id="PF01344">
    <property type="entry name" value="Kelch_1"/>
    <property type="match status" value="2"/>
</dbReference>
<dbReference type="EnsemblMetazoa" id="GPPI028116-RA">
    <property type="protein sequence ID" value="GPPI028116-PA"/>
    <property type="gene ID" value="GPPI028116"/>
</dbReference>
<dbReference type="SUPFAM" id="SSF117281">
    <property type="entry name" value="Kelch motif"/>
    <property type="match status" value="1"/>
</dbReference>
<organism evidence="3 4">
    <name type="scientific">Glossina palpalis gambiensis</name>
    <dbReference type="NCBI Taxonomy" id="67801"/>
    <lineage>
        <taxon>Eukaryota</taxon>
        <taxon>Metazoa</taxon>
        <taxon>Ecdysozoa</taxon>
        <taxon>Arthropoda</taxon>
        <taxon>Hexapoda</taxon>
        <taxon>Insecta</taxon>
        <taxon>Pterygota</taxon>
        <taxon>Neoptera</taxon>
        <taxon>Endopterygota</taxon>
        <taxon>Diptera</taxon>
        <taxon>Brachycera</taxon>
        <taxon>Muscomorpha</taxon>
        <taxon>Hippoboscoidea</taxon>
        <taxon>Glossinidae</taxon>
        <taxon>Glossina</taxon>
    </lineage>
</organism>
<dbReference type="AlphaFoldDB" id="A0A1B0BF86"/>
<evidence type="ECO:0000256" key="2">
    <source>
        <dbReference type="ARBA" id="ARBA00022737"/>
    </source>
</evidence>
<keyword evidence="2" id="KW-0677">Repeat</keyword>
<dbReference type="EMBL" id="JXJN01013294">
    <property type="status" value="NOT_ANNOTATED_CDS"/>
    <property type="molecule type" value="Genomic_DNA"/>
</dbReference>
<keyword evidence="4" id="KW-1185">Reference proteome</keyword>
<reference evidence="3" key="2">
    <citation type="submission" date="2020-05" db="UniProtKB">
        <authorList>
            <consortium name="EnsemblMetazoa"/>
        </authorList>
    </citation>
    <scope>IDENTIFICATION</scope>
    <source>
        <strain evidence="3">IAEA</strain>
    </source>
</reference>
<name>A0A1B0BF86_9MUSC</name>
<evidence type="ECO:0000313" key="4">
    <source>
        <dbReference type="Proteomes" id="UP000092460"/>
    </source>
</evidence>
<reference evidence="4" key="1">
    <citation type="submission" date="2015-01" db="EMBL/GenBank/DDBJ databases">
        <authorList>
            <person name="Aksoy S."/>
            <person name="Warren W."/>
            <person name="Wilson R.K."/>
        </authorList>
    </citation>
    <scope>NUCLEOTIDE SEQUENCE [LARGE SCALE GENOMIC DNA]</scope>
    <source>
        <strain evidence="4">IAEA</strain>
    </source>
</reference>
<dbReference type="SMART" id="SM00612">
    <property type="entry name" value="Kelch"/>
    <property type="match status" value="3"/>
</dbReference>
<dbReference type="Gene3D" id="2.120.10.80">
    <property type="entry name" value="Kelch-type beta propeller"/>
    <property type="match status" value="1"/>
</dbReference>
<keyword evidence="1" id="KW-0880">Kelch repeat</keyword>
<evidence type="ECO:0000256" key="1">
    <source>
        <dbReference type="ARBA" id="ARBA00022441"/>
    </source>
</evidence>
<evidence type="ECO:0000313" key="3">
    <source>
        <dbReference type="EnsemblMetazoa" id="GPPI028116-PA"/>
    </source>
</evidence>